<comment type="cofactor">
    <cofactor evidence="1 8">
        <name>Mn(2+)</name>
        <dbReference type="ChEBI" id="CHEBI:29035"/>
    </cofactor>
</comment>
<reference evidence="11" key="1">
    <citation type="submission" date="2022-10" db="EMBL/GenBank/DDBJ databases">
        <title>Description of Fervidibacillus gen. nov. in the family Fervidibacillaceae fam. nov. with two species, Fervidibacillus albus sp. nov., and Fervidibacillus halotolerans sp. nov., isolated from tidal flat sediments.</title>
        <authorList>
            <person name="Kwon K.K."/>
            <person name="Yang S.-H."/>
        </authorList>
    </citation>
    <scope>NUCLEOTIDE SEQUENCE</scope>
    <source>
        <strain evidence="11">JCM 19140</strain>
    </source>
</reference>
<comment type="catalytic activity">
    <reaction evidence="6 8">
        <text>adenine + H2O + H(+) = hypoxanthine + NH4(+)</text>
        <dbReference type="Rhea" id="RHEA:23688"/>
        <dbReference type="ChEBI" id="CHEBI:15377"/>
        <dbReference type="ChEBI" id="CHEBI:15378"/>
        <dbReference type="ChEBI" id="CHEBI:16708"/>
        <dbReference type="ChEBI" id="CHEBI:17368"/>
        <dbReference type="ChEBI" id="CHEBI:28938"/>
        <dbReference type="EC" id="3.5.4.2"/>
    </reaction>
</comment>
<dbReference type="InterPro" id="IPR032466">
    <property type="entry name" value="Metal_Hydrolase"/>
</dbReference>
<dbReference type="AlphaFoldDB" id="A0AAE3LU34"/>
<dbReference type="NCBIfam" id="TIGR01178">
    <property type="entry name" value="ade"/>
    <property type="match status" value="1"/>
</dbReference>
<evidence type="ECO:0000313" key="11">
    <source>
        <dbReference type="EMBL" id="MCU9615133.1"/>
    </source>
</evidence>
<evidence type="ECO:0000256" key="8">
    <source>
        <dbReference type="HAMAP-Rule" id="MF_01518"/>
    </source>
</evidence>
<dbReference type="Gene3D" id="3.20.20.140">
    <property type="entry name" value="Metal-dependent hydrolases"/>
    <property type="match status" value="1"/>
</dbReference>
<evidence type="ECO:0000313" key="12">
    <source>
        <dbReference type="Proteomes" id="UP001209318"/>
    </source>
</evidence>
<keyword evidence="5 8" id="KW-0464">Manganese</keyword>
<keyword evidence="4 8" id="KW-0378">Hydrolase</keyword>
<dbReference type="InterPro" id="IPR006680">
    <property type="entry name" value="Amidohydro-rel"/>
</dbReference>
<dbReference type="CDD" id="cd01295">
    <property type="entry name" value="AdeC"/>
    <property type="match status" value="1"/>
</dbReference>
<dbReference type="GO" id="GO:0006146">
    <property type="term" value="P:adenine catabolic process"/>
    <property type="evidence" value="ECO:0007669"/>
    <property type="project" value="InterPro"/>
</dbReference>
<dbReference type="GO" id="GO:0000034">
    <property type="term" value="F:adenine deaminase activity"/>
    <property type="evidence" value="ECO:0007669"/>
    <property type="project" value="UniProtKB-UniRule"/>
</dbReference>
<dbReference type="FunFam" id="3.20.20.140:FF:000016">
    <property type="entry name" value="Adenine deaminase"/>
    <property type="match status" value="1"/>
</dbReference>
<comment type="caution">
    <text evidence="11">The sequence shown here is derived from an EMBL/GenBank/DDBJ whole genome shotgun (WGS) entry which is preliminary data.</text>
</comment>
<comment type="similarity">
    <text evidence="2 8">Belongs to the metallo-dependent hydrolases superfamily. Adenine deaminase family.</text>
</comment>
<protein>
    <recommendedName>
        <fullName evidence="7 8">Adenine deaminase</fullName>
        <shortName evidence="8">Adenase</shortName>
        <shortName evidence="8">Adenine aminase</shortName>
        <ecNumber evidence="3 8">3.5.4.2</ecNumber>
    </recommendedName>
</protein>
<dbReference type="EMBL" id="JAOUSF010000006">
    <property type="protein sequence ID" value="MCU9615133.1"/>
    <property type="molecule type" value="Genomic_DNA"/>
</dbReference>
<dbReference type="Pfam" id="PF13382">
    <property type="entry name" value="Adenine_deam_C"/>
    <property type="match status" value="1"/>
</dbReference>
<dbReference type="SUPFAM" id="SSF51556">
    <property type="entry name" value="Metallo-dependent hydrolases"/>
    <property type="match status" value="1"/>
</dbReference>
<evidence type="ECO:0000256" key="2">
    <source>
        <dbReference type="ARBA" id="ARBA00006773"/>
    </source>
</evidence>
<dbReference type="SUPFAM" id="SSF51338">
    <property type="entry name" value="Composite domain of metallo-dependent hydrolases"/>
    <property type="match status" value="1"/>
</dbReference>
<evidence type="ECO:0000256" key="3">
    <source>
        <dbReference type="ARBA" id="ARBA00012782"/>
    </source>
</evidence>
<dbReference type="InterPro" id="IPR026912">
    <property type="entry name" value="Adenine_deam_C"/>
</dbReference>
<evidence type="ECO:0000256" key="7">
    <source>
        <dbReference type="ARBA" id="ARBA00069718"/>
    </source>
</evidence>
<keyword evidence="12" id="KW-1185">Reference proteome</keyword>
<feature type="domain" description="Amidohydrolase-related" evidence="9">
    <location>
        <begin position="68"/>
        <end position="350"/>
    </location>
</feature>
<dbReference type="PANTHER" id="PTHR11113:SF2">
    <property type="entry name" value="ADENINE DEAMINASE"/>
    <property type="match status" value="1"/>
</dbReference>
<dbReference type="EC" id="3.5.4.2" evidence="3 8"/>
<dbReference type="Pfam" id="PF01979">
    <property type="entry name" value="Amidohydro_1"/>
    <property type="match status" value="1"/>
</dbReference>
<dbReference type="HAMAP" id="MF_01518">
    <property type="entry name" value="Adenine_deamin"/>
    <property type="match status" value="1"/>
</dbReference>
<evidence type="ECO:0000256" key="6">
    <source>
        <dbReference type="ARBA" id="ARBA00047720"/>
    </source>
</evidence>
<evidence type="ECO:0000259" key="10">
    <source>
        <dbReference type="Pfam" id="PF13382"/>
    </source>
</evidence>
<organism evidence="11 12">
    <name type="scientific">Perspicuibacillus lycopersici</name>
    <dbReference type="NCBI Taxonomy" id="1325689"/>
    <lineage>
        <taxon>Bacteria</taxon>
        <taxon>Bacillati</taxon>
        <taxon>Bacillota</taxon>
        <taxon>Bacilli</taxon>
        <taxon>Bacillales</taxon>
        <taxon>Bacillaceae</taxon>
        <taxon>Perspicuibacillus</taxon>
    </lineage>
</organism>
<name>A0AAE3LU34_9BACI</name>
<evidence type="ECO:0000259" key="9">
    <source>
        <dbReference type="Pfam" id="PF01979"/>
    </source>
</evidence>
<sequence>MEKEKELLRRKLDVASKRVPADVVIKGGKIVDVFNLQIKEADIAIVDGMIVGIGTFEGEKMIDATGKYIAPSFIDGHVHIESSMVTPKEFAKVLLPHGVTTVITDPHEIANVSGTEGISFMLQDSEGLDLDVFVMLPSCVPATSFENSGAVLNNEHLESFYSHPRVLGLAEVMDLPSVENNEEQMLNKLVSASIHRNHIDGHCAGFDENDINIYRTAGIQTDHESVQKAEVEMRISRGMHVLIREGTSTRNLAELIQMVTPYNARRFLFCTDDKHIDDLVMEGSIDFNIRKAIQLGMDPLQAIQLGTLNAAECYSLSTKGAVAPGYQADLVFLSDLETVQIWKVMKAGQIIVENGSYLGQINAPGKTETNPSLENLLDTVSVGTINKEDLKIYIGDNNRANIIGIIPNQIVTKKLVEEVTTEDGYFIPDSGRDLVKLAVIERHRQTGNIGLGIVKGFGLETGAIASTVAHDSHNIVVAGTNDQDMLKAIEAIKEMKGGLVVIKNEEVIGKIGLEICGLMSSKGHEVVLEEVKNIYQALYQISNDPNIGHFFITLSFLSLPVIPQLKLTDKGLFDVTQFKHIPIQI</sequence>
<dbReference type="Proteomes" id="UP001209318">
    <property type="component" value="Unassembled WGS sequence"/>
</dbReference>
<proteinExistence type="inferred from homology"/>
<dbReference type="Gene3D" id="2.30.40.10">
    <property type="entry name" value="Urease, subunit C, domain 1"/>
    <property type="match status" value="1"/>
</dbReference>
<feature type="domain" description="Adenine deaminase C-terminal" evidence="10">
    <location>
        <begin position="409"/>
        <end position="579"/>
    </location>
</feature>
<evidence type="ECO:0000256" key="5">
    <source>
        <dbReference type="ARBA" id="ARBA00023211"/>
    </source>
</evidence>
<dbReference type="InterPro" id="IPR006679">
    <property type="entry name" value="Adenine_deam"/>
</dbReference>
<dbReference type="InterPro" id="IPR011059">
    <property type="entry name" value="Metal-dep_hydrolase_composite"/>
</dbReference>
<dbReference type="RefSeq" id="WP_263074446.1">
    <property type="nucleotide sequence ID" value="NZ_JAOUSF010000006.1"/>
</dbReference>
<evidence type="ECO:0000256" key="1">
    <source>
        <dbReference type="ARBA" id="ARBA00001936"/>
    </source>
</evidence>
<evidence type="ECO:0000256" key="4">
    <source>
        <dbReference type="ARBA" id="ARBA00022801"/>
    </source>
</evidence>
<gene>
    <name evidence="8 11" type="primary">ade</name>
    <name evidence="11" type="ORF">OEV98_16475</name>
</gene>
<dbReference type="PANTHER" id="PTHR11113">
    <property type="entry name" value="N-ACETYLGLUCOSAMINE-6-PHOSPHATE DEACETYLASE"/>
    <property type="match status" value="1"/>
</dbReference>
<accession>A0AAE3LU34</accession>